<keyword evidence="2" id="KW-0472">Membrane</keyword>
<evidence type="ECO:0000313" key="3">
    <source>
        <dbReference type="EMBL" id="PKK91257.1"/>
    </source>
</evidence>
<organism evidence="3 4">
    <name type="scientific">Candidatus Wallbacteria bacterium HGW-Wallbacteria-1</name>
    <dbReference type="NCBI Taxonomy" id="2013854"/>
    <lineage>
        <taxon>Bacteria</taxon>
        <taxon>Candidatus Walliibacteriota</taxon>
    </lineage>
</organism>
<sequence>MTGNWQTLKNLNSSSRDSRRKQRAMRIVALRNILIPIIMACTMLHGAFLFYRFNHPVAAASSEISKKQNKTTEGNADSNPILKTLENMAGKIPSGCRLKKISRNRDNDIAIELITLQSKREQIPSLLRKMNFSDISFHDSAETFIIKAVMTQNFLKSHQNERPKNHGVQK</sequence>
<dbReference type="EMBL" id="PGXC01000003">
    <property type="protein sequence ID" value="PKK91257.1"/>
    <property type="molecule type" value="Genomic_DNA"/>
</dbReference>
<feature type="region of interest" description="Disordered" evidence="1">
    <location>
        <begin position="1"/>
        <end position="20"/>
    </location>
</feature>
<dbReference type="Proteomes" id="UP000233256">
    <property type="component" value="Unassembled WGS sequence"/>
</dbReference>
<evidence type="ECO:0000313" key="4">
    <source>
        <dbReference type="Proteomes" id="UP000233256"/>
    </source>
</evidence>
<comment type="caution">
    <text evidence="3">The sequence shown here is derived from an EMBL/GenBank/DDBJ whole genome shotgun (WGS) entry which is preliminary data.</text>
</comment>
<keyword evidence="2" id="KW-0812">Transmembrane</keyword>
<protein>
    <submittedName>
        <fullName evidence="3">Uncharacterized protein</fullName>
    </submittedName>
</protein>
<evidence type="ECO:0000256" key="2">
    <source>
        <dbReference type="SAM" id="Phobius"/>
    </source>
</evidence>
<feature type="compositionally biased region" description="Polar residues" evidence="1">
    <location>
        <begin position="1"/>
        <end position="15"/>
    </location>
</feature>
<keyword evidence="2" id="KW-1133">Transmembrane helix</keyword>
<dbReference type="AlphaFoldDB" id="A0A2N1PSE3"/>
<gene>
    <name evidence="3" type="ORF">CVV64_05665</name>
</gene>
<accession>A0A2N1PSE3</accession>
<reference evidence="3 4" key="1">
    <citation type="journal article" date="2017" name="ISME J.">
        <title>Potential for microbial H2 and metal transformations associated with novel bacteria and archaea in deep terrestrial subsurface sediments.</title>
        <authorList>
            <person name="Hernsdorf A.W."/>
            <person name="Amano Y."/>
            <person name="Miyakawa K."/>
            <person name="Ise K."/>
            <person name="Suzuki Y."/>
            <person name="Anantharaman K."/>
            <person name="Probst A."/>
            <person name="Burstein D."/>
            <person name="Thomas B.C."/>
            <person name="Banfield J.F."/>
        </authorList>
    </citation>
    <scope>NUCLEOTIDE SEQUENCE [LARGE SCALE GENOMIC DNA]</scope>
    <source>
        <strain evidence="3">HGW-Wallbacteria-1</strain>
    </source>
</reference>
<feature type="transmembrane region" description="Helical" evidence="2">
    <location>
        <begin position="28"/>
        <end position="51"/>
    </location>
</feature>
<evidence type="ECO:0000256" key="1">
    <source>
        <dbReference type="SAM" id="MobiDB-lite"/>
    </source>
</evidence>
<name>A0A2N1PSE3_9BACT</name>
<proteinExistence type="predicted"/>